<name>A0A8H7S5C2_9FUNG</name>
<dbReference type="Proteomes" id="UP000646827">
    <property type="component" value="Unassembled WGS sequence"/>
</dbReference>
<dbReference type="EMBL" id="JAEPRB010000053">
    <property type="protein sequence ID" value="KAG2223874.1"/>
    <property type="molecule type" value="Genomic_DNA"/>
</dbReference>
<reference evidence="1 2" key="1">
    <citation type="submission" date="2020-12" db="EMBL/GenBank/DDBJ databases">
        <title>Metabolic potential, ecology and presence of endohyphal bacteria is reflected in genomic diversity of Mucoromycotina.</title>
        <authorList>
            <person name="Muszewska A."/>
            <person name="Okrasinska A."/>
            <person name="Steczkiewicz K."/>
            <person name="Drgas O."/>
            <person name="Orlowska M."/>
            <person name="Perlinska-Lenart U."/>
            <person name="Aleksandrzak-Piekarczyk T."/>
            <person name="Szatraj K."/>
            <person name="Zielenkiewicz U."/>
            <person name="Pilsyk S."/>
            <person name="Malc E."/>
            <person name="Mieczkowski P."/>
            <person name="Kruszewska J.S."/>
            <person name="Biernat P."/>
            <person name="Pawlowska J."/>
        </authorList>
    </citation>
    <scope>NUCLEOTIDE SEQUENCE [LARGE SCALE GENOMIC DNA]</scope>
    <source>
        <strain evidence="1 2">CBS 142.35</strain>
    </source>
</reference>
<dbReference type="AlphaFoldDB" id="A0A8H7S5C2"/>
<proteinExistence type="predicted"/>
<evidence type="ECO:0000313" key="1">
    <source>
        <dbReference type="EMBL" id="KAG2223874.1"/>
    </source>
</evidence>
<organism evidence="1 2">
    <name type="scientific">Circinella minor</name>
    <dbReference type="NCBI Taxonomy" id="1195481"/>
    <lineage>
        <taxon>Eukaryota</taxon>
        <taxon>Fungi</taxon>
        <taxon>Fungi incertae sedis</taxon>
        <taxon>Mucoromycota</taxon>
        <taxon>Mucoromycotina</taxon>
        <taxon>Mucoromycetes</taxon>
        <taxon>Mucorales</taxon>
        <taxon>Lichtheimiaceae</taxon>
        <taxon>Circinella</taxon>
    </lineage>
</organism>
<gene>
    <name evidence="1" type="ORF">INT45_012747</name>
</gene>
<accession>A0A8H7S5C2</accession>
<evidence type="ECO:0000313" key="2">
    <source>
        <dbReference type="Proteomes" id="UP000646827"/>
    </source>
</evidence>
<dbReference type="OrthoDB" id="61900at2759"/>
<keyword evidence="2" id="KW-1185">Reference proteome</keyword>
<comment type="caution">
    <text evidence="1">The sequence shown here is derived from an EMBL/GenBank/DDBJ whole genome shotgun (WGS) entry which is preliminary data.</text>
</comment>
<sequence>MSQCNDVQFLRNYKQLEDEFFRNVLQSDLQQLLDMQDLHDAYLFGEIGFLIAGLKPCVLIDLPHPVAVLYKQHVLDRVSLDHLTPRGIEIVEIEANVSSPEISLQGCFIVYHRSQQDTIQPLLPVSQDGKENNSSNQQVISESTLAKILDYPGSLPSNQHELMCMLEVVYYIQEQENRPVQIVTTFAALDHEVEQVKVHFVNYRKICHEKLGLDIQLLIRRPQ</sequence>
<protein>
    <submittedName>
        <fullName evidence="1">Uncharacterized protein</fullName>
    </submittedName>
</protein>